<keyword evidence="5" id="KW-1185">Reference proteome</keyword>
<gene>
    <name evidence="4" type="ORF">GCM10011498_04230</name>
</gene>
<dbReference type="RefSeq" id="WP_188670450.1">
    <property type="nucleotide sequence ID" value="NZ_BMKA01000001.1"/>
</dbReference>
<organism evidence="4 5">
    <name type="scientific">Neptunicoccus cionae</name>
    <dbReference type="NCBI Taxonomy" id="2035344"/>
    <lineage>
        <taxon>Bacteria</taxon>
        <taxon>Pseudomonadati</taxon>
        <taxon>Pseudomonadota</taxon>
        <taxon>Alphaproteobacteria</taxon>
        <taxon>Rhodobacterales</taxon>
        <taxon>Paracoccaceae</taxon>
        <taxon>Neptunicoccus</taxon>
    </lineage>
</organism>
<evidence type="ECO:0000256" key="1">
    <source>
        <dbReference type="ARBA" id="ARBA00004613"/>
    </source>
</evidence>
<accession>A0A916QTB8</accession>
<dbReference type="GO" id="GO:0005509">
    <property type="term" value="F:calcium ion binding"/>
    <property type="evidence" value="ECO:0007669"/>
    <property type="project" value="InterPro"/>
</dbReference>
<reference evidence="4" key="2">
    <citation type="submission" date="2020-09" db="EMBL/GenBank/DDBJ databases">
        <authorList>
            <person name="Sun Q."/>
            <person name="Zhou Y."/>
        </authorList>
    </citation>
    <scope>NUCLEOTIDE SEQUENCE</scope>
    <source>
        <strain evidence="4">CGMCC 1.15880</strain>
    </source>
</reference>
<dbReference type="InterPro" id="IPR018511">
    <property type="entry name" value="Hemolysin-typ_Ca-bd_CS"/>
</dbReference>
<protein>
    <recommendedName>
        <fullName evidence="6">Calcium-binding protein</fullName>
    </recommendedName>
</protein>
<reference evidence="4" key="1">
    <citation type="journal article" date="2014" name="Int. J. Syst. Evol. Microbiol.">
        <title>Complete genome sequence of Corynebacterium casei LMG S-19264T (=DSM 44701T), isolated from a smear-ripened cheese.</title>
        <authorList>
            <consortium name="US DOE Joint Genome Institute (JGI-PGF)"/>
            <person name="Walter F."/>
            <person name="Albersmeier A."/>
            <person name="Kalinowski J."/>
            <person name="Ruckert C."/>
        </authorList>
    </citation>
    <scope>NUCLEOTIDE SEQUENCE</scope>
    <source>
        <strain evidence="4">CGMCC 1.15880</strain>
    </source>
</reference>
<dbReference type="EMBL" id="BMKA01000001">
    <property type="protein sequence ID" value="GGA07523.1"/>
    <property type="molecule type" value="Genomic_DNA"/>
</dbReference>
<name>A0A916QTB8_9RHOB</name>
<dbReference type="GO" id="GO:0005576">
    <property type="term" value="C:extracellular region"/>
    <property type="evidence" value="ECO:0007669"/>
    <property type="project" value="UniProtKB-SubCell"/>
</dbReference>
<dbReference type="PANTHER" id="PTHR38340:SF1">
    <property type="entry name" value="S-LAYER PROTEIN"/>
    <property type="match status" value="1"/>
</dbReference>
<sequence length="312" mass="32385">MLLTDTTDLESWADYISSLVAITGSPDLTKGFDWSSISKMTVGTYLDLLDTVETALEAFDWSFYASLLPTIRTQLSAAGLGASEIDAAIGFLEDFISGDLSLITEGFDTVREALAGYAPGDDLIEALAGGPISGGIRLDGDGGKDEFTGTASDDYLSGAGGNDKLLGLGGKDDLFGGGGSDKLRGGAGKDKLEGGNGKDNLQGGSGNDTLKGGGGADVLKGGGGKDKIIGGAGNDKLWGNRGADDFIFKSGDDRDVIKDFNVGQDEIDLAGASVDDISFIKKGDDVLLRYDDIKVLVENVTRAEMMDDDNFI</sequence>
<keyword evidence="2" id="KW-0964">Secreted</keyword>
<evidence type="ECO:0000313" key="4">
    <source>
        <dbReference type="EMBL" id="GGA07523.1"/>
    </source>
</evidence>
<dbReference type="Proteomes" id="UP000628017">
    <property type="component" value="Unassembled WGS sequence"/>
</dbReference>
<dbReference type="PANTHER" id="PTHR38340">
    <property type="entry name" value="S-LAYER PROTEIN"/>
    <property type="match status" value="1"/>
</dbReference>
<dbReference type="AlphaFoldDB" id="A0A916QTB8"/>
<comment type="caution">
    <text evidence="4">The sequence shown here is derived from an EMBL/GenBank/DDBJ whole genome shotgun (WGS) entry which is preliminary data.</text>
</comment>
<evidence type="ECO:0008006" key="6">
    <source>
        <dbReference type="Google" id="ProtNLM"/>
    </source>
</evidence>
<dbReference type="PROSITE" id="PS00330">
    <property type="entry name" value="HEMOLYSIN_CALCIUM"/>
    <property type="match status" value="2"/>
</dbReference>
<dbReference type="InterPro" id="IPR011049">
    <property type="entry name" value="Serralysin-like_metalloprot_C"/>
</dbReference>
<evidence type="ECO:0000256" key="3">
    <source>
        <dbReference type="SAM" id="MobiDB-lite"/>
    </source>
</evidence>
<evidence type="ECO:0000313" key="5">
    <source>
        <dbReference type="Proteomes" id="UP000628017"/>
    </source>
</evidence>
<dbReference type="SUPFAM" id="SSF51120">
    <property type="entry name" value="beta-Roll"/>
    <property type="match status" value="2"/>
</dbReference>
<dbReference type="InterPro" id="IPR050557">
    <property type="entry name" value="RTX_toxin/Mannuronan_C5-epim"/>
</dbReference>
<evidence type="ECO:0000256" key="2">
    <source>
        <dbReference type="ARBA" id="ARBA00022525"/>
    </source>
</evidence>
<dbReference type="Gene3D" id="2.150.10.10">
    <property type="entry name" value="Serralysin-like metalloprotease, C-terminal"/>
    <property type="match status" value="1"/>
</dbReference>
<feature type="region of interest" description="Disordered" evidence="3">
    <location>
        <begin position="185"/>
        <end position="215"/>
    </location>
</feature>
<comment type="subcellular location">
    <subcellularLocation>
        <location evidence="1">Secreted</location>
    </subcellularLocation>
</comment>
<dbReference type="PRINTS" id="PR00313">
    <property type="entry name" value="CABNDNGRPT"/>
</dbReference>
<proteinExistence type="predicted"/>
<dbReference type="InterPro" id="IPR001343">
    <property type="entry name" value="Hemolysn_Ca-bd"/>
</dbReference>
<feature type="compositionally biased region" description="Gly residues" evidence="3">
    <location>
        <begin position="203"/>
        <end position="215"/>
    </location>
</feature>
<dbReference type="Pfam" id="PF00353">
    <property type="entry name" value="HemolysinCabind"/>
    <property type="match status" value="2"/>
</dbReference>